<proteinExistence type="predicted"/>
<sequence length="238" mass="28473">MFRKDGITSNTDNSEFKHNLTPEDFFKDLAKERCALDGSQMDKRKIRFSNIFKRKKSSKNNVPKKMTREEEYQSFVEDSKFIQERMLSKKGPKQIITKKLKHLYNSLKHHESDNDTKEYDDDILEKVLSPPNSPIRKRRNEFVDFNKLLCDDDDDEMFSQSLRSTKTPYMRRKSSYRKKKRSQFGRSMPTRDLRLTTIHEDLEQSTIFNDLMDEDYEFDNISDYIDLGGPEIHYFDML</sequence>
<keyword evidence="1" id="KW-1185">Reference proteome</keyword>
<protein>
    <submittedName>
        <fullName evidence="2">Protein SPT2 homolog</fullName>
    </submittedName>
</protein>
<accession>A0A0N4ZW17</accession>
<evidence type="ECO:0000313" key="2">
    <source>
        <dbReference type="WBParaSite" id="PTRK_0001279800.1"/>
    </source>
</evidence>
<name>A0A0N4ZW17_PARTI</name>
<dbReference type="WBParaSite" id="PTRK_0001279800.1">
    <property type="protein sequence ID" value="PTRK_0001279800.1"/>
    <property type="gene ID" value="PTRK_0001279800"/>
</dbReference>
<reference evidence="2" key="1">
    <citation type="submission" date="2017-02" db="UniProtKB">
        <authorList>
            <consortium name="WormBaseParasite"/>
        </authorList>
    </citation>
    <scope>IDENTIFICATION</scope>
</reference>
<dbReference type="Proteomes" id="UP000038045">
    <property type="component" value="Unplaced"/>
</dbReference>
<organism evidence="1 2">
    <name type="scientific">Parastrongyloides trichosuri</name>
    <name type="common">Possum-specific nematode worm</name>
    <dbReference type="NCBI Taxonomy" id="131310"/>
    <lineage>
        <taxon>Eukaryota</taxon>
        <taxon>Metazoa</taxon>
        <taxon>Ecdysozoa</taxon>
        <taxon>Nematoda</taxon>
        <taxon>Chromadorea</taxon>
        <taxon>Rhabditida</taxon>
        <taxon>Tylenchina</taxon>
        <taxon>Panagrolaimomorpha</taxon>
        <taxon>Strongyloidoidea</taxon>
        <taxon>Strongyloididae</taxon>
        <taxon>Parastrongyloides</taxon>
    </lineage>
</organism>
<evidence type="ECO:0000313" key="1">
    <source>
        <dbReference type="Proteomes" id="UP000038045"/>
    </source>
</evidence>
<dbReference type="AlphaFoldDB" id="A0A0N4ZW17"/>